<evidence type="ECO:0000313" key="4">
    <source>
        <dbReference type="Proteomes" id="UP000588068"/>
    </source>
</evidence>
<sequence length="150" mass="15722">MDSPANSSATAANGSAAVAGPAVAAPSAVTEPAAQDLVQRRSELQARIEAARAELAQLQSEKLRIAALVESHQAEGEAQLAALKAQAKALQEQSAGSQDAFAERARNQMEDALMLDQEYRGQLDAVEKQLDASESRLSDLKAELKALGTP</sequence>
<keyword evidence="4" id="KW-1185">Reference proteome</keyword>
<evidence type="ECO:0000256" key="1">
    <source>
        <dbReference type="SAM" id="Coils"/>
    </source>
</evidence>
<feature type="region of interest" description="Disordered" evidence="2">
    <location>
        <begin position="1"/>
        <end position="29"/>
    </location>
</feature>
<organism evidence="3 4">
    <name type="scientific">Povalibacter uvarum</name>
    <dbReference type="NCBI Taxonomy" id="732238"/>
    <lineage>
        <taxon>Bacteria</taxon>
        <taxon>Pseudomonadati</taxon>
        <taxon>Pseudomonadota</taxon>
        <taxon>Gammaproteobacteria</taxon>
        <taxon>Steroidobacterales</taxon>
        <taxon>Steroidobacteraceae</taxon>
        <taxon>Povalibacter</taxon>
    </lineage>
</organism>
<name>A0A841HVW6_9GAMM</name>
<dbReference type="Proteomes" id="UP000588068">
    <property type="component" value="Unassembled WGS sequence"/>
</dbReference>
<dbReference type="RefSeq" id="WP_184335465.1">
    <property type="nucleotide sequence ID" value="NZ_JACHHZ010000006.1"/>
</dbReference>
<evidence type="ECO:0000256" key="2">
    <source>
        <dbReference type="SAM" id="MobiDB-lite"/>
    </source>
</evidence>
<keyword evidence="1" id="KW-0175">Coiled coil</keyword>
<reference evidence="3 4" key="1">
    <citation type="submission" date="2020-08" db="EMBL/GenBank/DDBJ databases">
        <title>Genomic Encyclopedia of Type Strains, Phase IV (KMG-IV): sequencing the most valuable type-strain genomes for metagenomic binning, comparative biology and taxonomic classification.</title>
        <authorList>
            <person name="Goeker M."/>
        </authorList>
    </citation>
    <scope>NUCLEOTIDE SEQUENCE [LARGE SCALE GENOMIC DNA]</scope>
    <source>
        <strain evidence="3 4">DSM 26723</strain>
    </source>
</reference>
<gene>
    <name evidence="3" type="ORF">HNQ60_004983</name>
</gene>
<dbReference type="AlphaFoldDB" id="A0A841HVW6"/>
<proteinExistence type="predicted"/>
<accession>A0A841HVW6</accession>
<protein>
    <submittedName>
        <fullName evidence="3">Chromosome segregation ATPase</fullName>
    </submittedName>
</protein>
<evidence type="ECO:0000313" key="3">
    <source>
        <dbReference type="EMBL" id="MBB6096092.1"/>
    </source>
</evidence>
<feature type="coiled-coil region" evidence="1">
    <location>
        <begin position="34"/>
        <end position="143"/>
    </location>
</feature>
<comment type="caution">
    <text evidence="3">The sequence shown here is derived from an EMBL/GenBank/DDBJ whole genome shotgun (WGS) entry which is preliminary data.</text>
</comment>
<dbReference type="EMBL" id="JACHHZ010000006">
    <property type="protein sequence ID" value="MBB6096092.1"/>
    <property type="molecule type" value="Genomic_DNA"/>
</dbReference>